<evidence type="ECO:0000313" key="2">
    <source>
        <dbReference type="Proteomes" id="UP000077315"/>
    </source>
</evidence>
<dbReference type="GeneID" id="28991019"/>
<dbReference type="VEuPathDB" id="FungiDB:PHYBLDRAFT_138932"/>
<dbReference type="InParanoid" id="A0A167RD56"/>
<dbReference type="Proteomes" id="UP000077315">
    <property type="component" value="Unassembled WGS sequence"/>
</dbReference>
<dbReference type="OrthoDB" id="2206543at2759"/>
<evidence type="ECO:0000313" key="1">
    <source>
        <dbReference type="EMBL" id="OAD81384.1"/>
    </source>
</evidence>
<proteinExistence type="predicted"/>
<gene>
    <name evidence="1" type="ORF">PHYBLDRAFT_138932</name>
</gene>
<protein>
    <submittedName>
        <fullName evidence="1">Uncharacterized protein</fullName>
    </submittedName>
</protein>
<dbReference type="RefSeq" id="XP_018299424.1">
    <property type="nucleotide sequence ID" value="XM_018430113.1"/>
</dbReference>
<dbReference type="AlphaFoldDB" id="A0A167RD56"/>
<sequence length="148" mass="17283">MNLASYHYSELLHTKHTYTTHPYSVNQPLCYRDLNYRDFNIHHVLEIAFLERSTLALLVHYDFNDKIVQLSTNIGVSIKTNFDSLDHRIITDPAHAYKPEDECPQLAYKLHRQRLLALCLRLPLPSALSSIWKTEIFCLGFQAEPLAW</sequence>
<accession>A0A167RD56</accession>
<keyword evidence="2" id="KW-1185">Reference proteome</keyword>
<reference evidence="2" key="1">
    <citation type="submission" date="2015-06" db="EMBL/GenBank/DDBJ databases">
        <title>Expansion of signal transduction pathways in fungi by whole-genome duplication.</title>
        <authorList>
            <consortium name="DOE Joint Genome Institute"/>
            <person name="Corrochano L.M."/>
            <person name="Kuo A."/>
            <person name="Marcet-Houben M."/>
            <person name="Polaino S."/>
            <person name="Salamov A."/>
            <person name="Villalobos J.M."/>
            <person name="Alvarez M.I."/>
            <person name="Avalos J."/>
            <person name="Benito E.P."/>
            <person name="Benoit I."/>
            <person name="Burger G."/>
            <person name="Camino L.P."/>
            <person name="Canovas D."/>
            <person name="Cerda-Olmedo E."/>
            <person name="Cheng J.-F."/>
            <person name="Dominguez A."/>
            <person name="Elias M."/>
            <person name="Eslava A.P."/>
            <person name="Glaser F."/>
            <person name="Grimwood J."/>
            <person name="Gutierrez G."/>
            <person name="Heitman J."/>
            <person name="Henrissat B."/>
            <person name="Iturriaga E.A."/>
            <person name="Lang B.F."/>
            <person name="Lavin J.L."/>
            <person name="Lee S."/>
            <person name="Li W."/>
            <person name="Lindquist E."/>
            <person name="Lopez-Garcia S."/>
            <person name="Luque E.M."/>
            <person name="Marcos A.T."/>
            <person name="Martin J."/>
            <person name="McCluskey K."/>
            <person name="Medina H.R."/>
            <person name="Miralles-Duran A."/>
            <person name="Miyazaki A."/>
            <person name="Munoz-Torres E."/>
            <person name="Oguiza J.A."/>
            <person name="Ohm R."/>
            <person name="Olmedo M."/>
            <person name="Orejas M."/>
            <person name="Ortiz-Castellanos L."/>
            <person name="Pisabarro A.G."/>
            <person name="Rodriguez-Romero J."/>
            <person name="Ruiz-Herrera J."/>
            <person name="Ruiz-Vazquez R."/>
            <person name="Sanz C."/>
            <person name="Schackwitz W."/>
            <person name="Schmutz J."/>
            <person name="Shahriari M."/>
            <person name="Shelest E."/>
            <person name="Silva-Franco F."/>
            <person name="Soanes D."/>
            <person name="Syed K."/>
            <person name="Tagua V.G."/>
            <person name="Talbot N.J."/>
            <person name="Thon M."/>
            <person name="De vries R.P."/>
            <person name="Wiebenga A."/>
            <person name="Yadav J.S."/>
            <person name="Braun E.L."/>
            <person name="Baker S."/>
            <person name="Garre V."/>
            <person name="Horwitz B."/>
            <person name="Torres-Martinez S."/>
            <person name="Idnurm A."/>
            <person name="Herrera-Estrella A."/>
            <person name="Gabaldon T."/>
            <person name="Grigoriev I.V."/>
        </authorList>
    </citation>
    <scope>NUCLEOTIDE SEQUENCE [LARGE SCALE GENOMIC DNA]</scope>
    <source>
        <strain evidence="2">NRRL 1555(-)</strain>
    </source>
</reference>
<organism evidence="1 2">
    <name type="scientific">Phycomyces blakesleeanus (strain ATCC 8743b / DSM 1359 / FGSC 10004 / NBRC 33097 / NRRL 1555)</name>
    <dbReference type="NCBI Taxonomy" id="763407"/>
    <lineage>
        <taxon>Eukaryota</taxon>
        <taxon>Fungi</taxon>
        <taxon>Fungi incertae sedis</taxon>
        <taxon>Mucoromycota</taxon>
        <taxon>Mucoromycotina</taxon>
        <taxon>Mucoromycetes</taxon>
        <taxon>Mucorales</taxon>
        <taxon>Phycomycetaceae</taxon>
        <taxon>Phycomyces</taxon>
    </lineage>
</organism>
<dbReference type="EMBL" id="KV440971">
    <property type="protein sequence ID" value="OAD81384.1"/>
    <property type="molecule type" value="Genomic_DNA"/>
</dbReference>
<name>A0A167RD56_PHYB8</name>